<feature type="compositionally biased region" description="Polar residues" evidence="1">
    <location>
        <begin position="86"/>
        <end position="109"/>
    </location>
</feature>
<feature type="compositionally biased region" description="Low complexity" evidence="1">
    <location>
        <begin position="17"/>
        <end position="29"/>
    </location>
</feature>
<dbReference type="RefSeq" id="XP_018734654.1">
    <property type="nucleotide sequence ID" value="XM_018881208.1"/>
</dbReference>
<feature type="region of interest" description="Disordered" evidence="1">
    <location>
        <begin position="398"/>
        <end position="485"/>
    </location>
</feature>
<feature type="region of interest" description="Disordered" evidence="1">
    <location>
        <begin position="1"/>
        <end position="117"/>
    </location>
</feature>
<feature type="compositionally biased region" description="Acidic residues" evidence="1">
    <location>
        <begin position="237"/>
        <end position="246"/>
    </location>
</feature>
<feature type="compositionally biased region" description="Acidic residues" evidence="1">
    <location>
        <begin position="352"/>
        <end position="370"/>
    </location>
</feature>
<feature type="compositionally biased region" description="Acidic residues" evidence="1">
    <location>
        <begin position="290"/>
        <end position="301"/>
    </location>
</feature>
<name>A0A161HIB1_9ASCO</name>
<dbReference type="EMBL" id="CP014501">
    <property type="protein sequence ID" value="ANB12177.1"/>
    <property type="molecule type" value="Genomic_DNA"/>
</dbReference>
<sequence>MAQVGSIAGSSPRQEINSASTNSSPSSTSGVIAPTPVSFNLTPASDAFPAGRYLSSTRASVDSDSDYQAVVNATNRDGNRDRDNNPASATPSRPVSRSSTFSGLSTTATKDGVEGKRVHRIHDPLGYATWLFPSSTTATPTTTTTAPPPNDKRINRLSIGSGTGSLSSIMGINSSRGSGANNQFHSSHFRHSASGGRSDETGDGDDEAEDGTSTSDGADYDTENVSRVVSSRYENNSNDDDDDYDDDNRSIGDLDMERRSNRGSDDGGIDIDDDENSLANDINIDNGDINVDDDDDGDDDNIAGSIERRARQNNYIARSSGGPHYGRDSISISETDSRHNHSNTDFYNDQSNEGDDEADDENNDPADYDEPDHPPNIPSAPPVTLNEKIRLLRTGSVSGVAHPHHNHHHHHPHPHLSHEQPHPDSVDLSSQEPPPDQDPTNTDNETLPLVPPPVPEALPTDQIQPKDFYLGQPPYKHGSSSTGPL</sequence>
<feature type="compositionally biased region" description="Low complexity" evidence="1">
    <location>
        <begin position="158"/>
        <end position="172"/>
    </location>
</feature>
<feature type="compositionally biased region" description="Acidic residues" evidence="1">
    <location>
        <begin position="267"/>
        <end position="276"/>
    </location>
</feature>
<feature type="compositionally biased region" description="Low complexity" evidence="1">
    <location>
        <begin position="438"/>
        <end position="448"/>
    </location>
</feature>
<dbReference type="OrthoDB" id="3981113at2759"/>
<feature type="compositionally biased region" description="Basic residues" evidence="1">
    <location>
        <begin position="402"/>
        <end position="415"/>
    </location>
</feature>
<organism evidence="2 3">
    <name type="scientific">Sugiyamaella lignohabitans</name>
    <dbReference type="NCBI Taxonomy" id="796027"/>
    <lineage>
        <taxon>Eukaryota</taxon>
        <taxon>Fungi</taxon>
        <taxon>Dikarya</taxon>
        <taxon>Ascomycota</taxon>
        <taxon>Saccharomycotina</taxon>
        <taxon>Dipodascomycetes</taxon>
        <taxon>Dipodascales</taxon>
        <taxon>Trichomonascaceae</taxon>
        <taxon>Sugiyamaella</taxon>
    </lineage>
</organism>
<feature type="compositionally biased region" description="Low complexity" evidence="1">
    <location>
        <begin position="280"/>
        <end position="289"/>
    </location>
</feature>
<feature type="compositionally biased region" description="Basic and acidic residues" evidence="1">
    <location>
        <begin position="247"/>
        <end position="265"/>
    </location>
</feature>
<feature type="compositionally biased region" description="Acidic residues" evidence="1">
    <location>
        <begin position="201"/>
        <end position="210"/>
    </location>
</feature>
<dbReference type="AlphaFoldDB" id="A0A161HIB1"/>
<dbReference type="KEGG" id="slb:AWJ20_415"/>
<reference evidence="2 3" key="1">
    <citation type="submission" date="2016-02" db="EMBL/GenBank/DDBJ databases">
        <title>Complete genome sequence and transcriptome regulation of the pentose utilising yeast Sugiyamaella lignohabitans.</title>
        <authorList>
            <person name="Bellasio M."/>
            <person name="Peymann A."/>
            <person name="Valli M."/>
            <person name="Sipitzky M."/>
            <person name="Graf A."/>
            <person name="Sauer M."/>
            <person name="Marx H."/>
            <person name="Mattanovich D."/>
        </authorList>
    </citation>
    <scope>NUCLEOTIDE SEQUENCE [LARGE SCALE GENOMIC DNA]</scope>
    <source>
        <strain evidence="2 3">CBS 10342</strain>
    </source>
</reference>
<proteinExistence type="predicted"/>
<feature type="compositionally biased region" description="Polar residues" evidence="1">
    <location>
        <begin position="173"/>
        <end position="186"/>
    </location>
</feature>
<accession>A0A161HIB1</accession>
<evidence type="ECO:0000256" key="1">
    <source>
        <dbReference type="SAM" id="MobiDB-lite"/>
    </source>
</evidence>
<protein>
    <submittedName>
        <fullName evidence="2">Uncharacterized protein</fullName>
    </submittedName>
</protein>
<dbReference type="GeneID" id="30036250"/>
<dbReference type="Proteomes" id="UP000189580">
    <property type="component" value="Chromosome a"/>
</dbReference>
<keyword evidence="3" id="KW-1185">Reference proteome</keyword>
<gene>
    <name evidence="2" type="ORF">AWJ20_415</name>
</gene>
<evidence type="ECO:0000313" key="2">
    <source>
        <dbReference type="EMBL" id="ANB12177.1"/>
    </source>
</evidence>
<feature type="compositionally biased region" description="Basic and acidic residues" evidence="1">
    <location>
        <begin position="416"/>
        <end position="425"/>
    </location>
</feature>
<feature type="region of interest" description="Disordered" evidence="1">
    <location>
        <begin position="130"/>
        <end position="384"/>
    </location>
</feature>
<evidence type="ECO:0000313" key="3">
    <source>
        <dbReference type="Proteomes" id="UP000189580"/>
    </source>
</evidence>
<feature type="compositionally biased region" description="Low complexity" evidence="1">
    <location>
        <begin position="133"/>
        <end position="145"/>
    </location>
</feature>